<feature type="domain" description="Linalool dehydratase/isomerase" evidence="1">
    <location>
        <begin position="1"/>
        <end position="178"/>
    </location>
</feature>
<dbReference type="InterPro" id="IPR041411">
    <property type="entry name" value="Ldi"/>
</dbReference>
<proteinExistence type="predicted"/>
<dbReference type="Pfam" id="PF18566">
    <property type="entry name" value="Ldi"/>
    <property type="match status" value="1"/>
</dbReference>
<dbReference type="Proteomes" id="UP001055115">
    <property type="component" value="Unassembled WGS sequence"/>
</dbReference>
<keyword evidence="3" id="KW-1185">Reference proteome</keyword>
<organism evidence="2 3">
    <name type="scientific">Colletotrichum spaethianum</name>
    <dbReference type="NCBI Taxonomy" id="700344"/>
    <lineage>
        <taxon>Eukaryota</taxon>
        <taxon>Fungi</taxon>
        <taxon>Dikarya</taxon>
        <taxon>Ascomycota</taxon>
        <taxon>Pezizomycotina</taxon>
        <taxon>Sordariomycetes</taxon>
        <taxon>Hypocreomycetidae</taxon>
        <taxon>Glomerellales</taxon>
        <taxon>Glomerellaceae</taxon>
        <taxon>Colletotrichum</taxon>
        <taxon>Colletotrichum spaethianum species complex</taxon>
    </lineage>
</organism>
<gene>
    <name evidence="2" type="ORF">ColSpa_11270</name>
</gene>
<reference evidence="2 3" key="1">
    <citation type="submission" date="2022-03" db="EMBL/GenBank/DDBJ databases">
        <title>Genome data of Colletotrichum spp.</title>
        <authorList>
            <person name="Utami Y.D."/>
            <person name="Hiruma K."/>
        </authorList>
    </citation>
    <scope>NUCLEOTIDE SEQUENCE [LARGE SCALE GENOMIC DNA]</scope>
    <source>
        <strain evidence="2 3">MAFF 239500</strain>
    </source>
</reference>
<protein>
    <recommendedName>
        <fullName evidence="1">Linalool dehydratase/isomerase domain-containing protein</fullName>
    </recommendedName>
</protein>
<accession>A0AA37UKC9</accession>
<evidence type="ECO:0000313" key="3">
    <source>
        <dbReference type="Proteomes" id="UP001055115"/>
    </source>
</evidence>
<sequence>MLRPEVWGYWYLNSQSGKLVDPDITELRKPWADPVAMENIMYSGHLLLMTSLYAMLFDDDEFEKPGSITFTWAPILWGFGPETYRYDNRSIQEVILKQMERNNWVGVCCEPNVVFVIIAMRYNDVRDGVDTVSHVLEKYKKAIADRGLLRPDGLYAEWLYLKQDRIRPPVGVSSVAWLVVDA</sequence>
<dbReference type="GeneID" id="73332072"/>
<dbReference type="EMBL" id="BQXU01000044">
    <property type="protein sequence ID" value="GKT51089.1"/>
    <property type="molecule type" value="Genomic_DNA"/>
</dbReference>
<name>A0AA37UKC9_9PEZI</name>
<dbReference type="AlphaFoldDB" id="A0AA37UKC9"/>
<evidence type="ECO:0000259" key="1">
    <source>
        <dbReference type="Pfam" id="PF18566"/>
    </source>
</evidence>
<evidence type="ECO:0000313" key="2">
    <source>
        <dbReference type="EMBL" id="GKT51089.1"/>
    </source>
</evidence>
<dbReference type="RefSeq" id="XP_049133439.1">
    <property type="nucleotide sequence ID" value="XM_049277482.1"/>
</dbReference>
<comment type="caution">
    <text evidence="2">The sequence shown here is derived from an EMBL/GenBank/DDBJ whole genome shotgun (WGS) entry which is preliminary data.</text>
</comment>